<sequence>MQGVTPTGRHRPDGPVVRTPRSIRTREPRRRAGPMRVALLIPVAALLVLVSGALGSFRWMLVPSLVLGAAGGIWLIVAVPRLLPDGALSRLMTTLLAAAATSPRCRPRMPRRGLCWRCGAGGRPACRPRGRGRPRFRYGGPSGHRGAVTGRRVSQPMVTTCAHGGGVSGV</sequence>
<keyword evidence="2" id="KW-1133">Transmembrane helix</keyword>
<dbReference type="EMBL" id="BLAG01000009">
    <property type="protein sequence ID" value="GES30903.1"/>
    <property type="molecule type" value="Genomic_DNA"/>
</dbReference>
<feature type="region of interest" description="Disordered" evidence="1">
    <location>
        <begin position="1"/>
        <end position="30"/>
    </location>
</feature>
<gene>
    <name evidence="3" type="ORF">San01_33900</name>
</gene>
<feature type="transmembrane region" description="Helical" evidence="2">
    <location>
        <begin position="65"/>
        <end position="83"/>
    </location>
</feature>
<reference evidence="3 4" key="1">
    <citation type="submission" date="2019-10" db="EMBL/GenBank/DDBJ databases">
        <title>Whole genome shotgun sequence of Streptomyces angustmyceticus NBRC 3934.</title>
        <authorList>
            <person name="Hosoyama A."/>
            <person name="Ichikawa N."/>
            <person name="Kimura A."/>
            <person name="Kitahashi Y."/>
            <person name="Komaki H."/>
            <person name="Uohara A."/>
        </authorList>
    </citation>
    <scope>NUCLEOTIDE SEQUENCE [LARGE SCALE GENOMIC DNA]</scope>
    <source>
        <strain evidence="3 4">NBRC 3934</strain>
    </source>
</reference>
<dbReference type="Proteomes" id="UP000325598">
    <property type="component" value="Unassembled WGS sequence"/>
</dbReference>
<feature type="transmembrane region" description="Helical" evidence="2">
    <location>
        <begin position="37"/>
        <end position="59"/>
    </location>
</feature>
<dbReference type="AlphaFoldDB" id="A0A5J4L9P3"/>
<evidence type="ECO:0000256" key="2">
    <source>
        <dbReference type="SAM" id="Phobius"/>
    </source>
</evidence>
<comment type="caution">
    <text evidence="3">The sequence shown here is derived from an EMBL/GenBank/DDBJ whole genome shotgun (WGS) entry which is preliminary data.</text>
</comment>
<evidence type="ECO:0000256" key="1">
    <source>
        <dbReference type="SAM" id="MobiDB-lite"/>
    </source>
</evidence>
<proteinExistence type="predicted"/>
<keyword evidence="4" id="KW-1185">Reference proteome</keyword>
<protein>
    <submittedName>
        <fullName evidence="3">Uncharacterized protein</fullName>
    </submittedName>
</protein>
<evidence type="ECO:0000313" key="4">
    <source>
        <dbReference type="Proteomes" id="UP000325598"/>
    </source>
</evidence>
<keyword evidence="2" id="KW-0472">Membrane</keyword>
<organism evidence="3 4">
    <name type="scientific">Streptomyces angustmyceticus</name>
    <dbReference type="NCBI Taxonomy" id="285578"/>
    <lineage>
        <taxon>Bacteria</taxon>
        <taxon>Bacillati</taxon>
        <taxon>Actinomycetota</taxon>
        <taxon>Actinomycetes</taxon>
        <taxon>Kitasatosporales</taxon>
        <taxon>Streptomycetaceae</taxon>
        <taxon>Streptomyces</taxon>
    </lineage>
</organism>
<evidence type="ECO:0000313" key="3">
    <source>
        <dbReference type="EMBL" id="GES30903.1"/>
    </source>
</evidence>
<name>A0A5J4L9P3_9ACTN</name>
<accession>A0A5J4L9P3</accession>
<keyword evidence="2" id="KW-0812">Transmembrane</keyword>
<feature type="compositionally biased region" description="Basic residues" evidence="1">
    <location>
        <begin position="21"/>
        <end position="30"/>
    </location>
</feature>